<accession>A0A285NND1</accession>
<dbReference type="Proteomes" id="UP000219036">
    <property type="component" value="Unassembled WGS sequence"/>
</dbReference>
<dbReference type="InterPro" id="IPR019267">
    <property type="entry name" value="CRISPR-assoc_Cas6_C"/>
</dbReference>
<feature type="domain" description="CRISPR-associated protein Cas6 C-terminal" evidence="1">
    <location>
        <begin position="172"/>
        <end position="284"/>
    </location>
</feature>
<protein>
    <submittedName>
        <fullName evidence="2">Uncharacterized conserved protein</fullName>
    </submittedName>
</protein>
<organism evidence="2 3">
    <name type="scientific">Persephonella hydrogeniphila</name>
    <dbReference type="NCBI Taxonomy" id="198703"/>
    <lineage>
        <taxon>Bacteria</taxon>
        <taxon>Pseudomonadati</taxon>
        <taxon>Aquificota</taxon>
        <taxon>Aquificia</taxon>
        <taxon>Aquificales</taxon>
        <taxon>Hydrogenothermaceae</taxon>
        <taxon>Persephonella</taxon>
    </lineage>
</organism>
<sequence length="295" mass="34361">MVNFQFSAIRYGFEALNDFEPPYFLGSTFRGIMGKRLKKMVCIKPREECKVCEFKMTCPYTVVFDTESVLNKPSKYIFKPPYIQKKIKKGESIILDMTLLGESSDYWEFITESFSGVLNIGKDRYLKLKEIKYFHPFEDRFHSVKSFVPRFEAVHFFEMITGENAIKIRLFPTSIKIKSEIIRYNSFNKDIFLKAVISRISNVALNYGIKNKKIFIDKNKFEIDQLELRPSPMRRWSNRKQKKMVIPAFEGSFVLEGDLKEIYPYLLVLEVINIGKSVSFGLGRLQILSSGVSSS</sequence>
<gene>
    <name evidence="2" type="ORF">SAMN06265182_1488</name>
</gene>
<dbReference type="EMBL" id="OBEI01000006">
    <property type="protein sequence ID" value="SNZ09141.1"/>
    <property type="molecule type" value="Genomic_DNA"/>
</dbReference>
<dbReference type="OrthoDB" id="9787241at2"/>
<dbReference type="RefSeq" id="WP_097000653.1">
    <property type="nucleotide sequence ID" value="NZ_OBEI01000006.1"/>
</dbReference>
<evidence type="ECO:0000313" key="3">
    <source>
        <dbReference type="Proteomes" id="UP000219036"/>
    </source>
</evidence>
<evidence type="ECO:0000313" key="2">
    <source>
        <dbReference type="EMBL" id="SNZ09141.1"/>
    </source>
</evidence>
<dbReference type="Pfam" id="PF10040">
    <property type="entry name" value="CRISPR_Cas6"/>
    <property type="match status" value="1"/>
</dbReference>
<proteinExistence type="predicted"/>
<evidence type="ECO:0000259" key="1">
    <source>
        <dbReference type="Pfam" id="PF10040"/>
    </source>
</evidence>
<name>A0A285NND1_9AQUI</name>
<keyword evidence="3" id="KW-1185">Reference proteome</keyword>
<reference evidence="3" key="1">
    <citation type="submission" date="2017-09" db="EMBL/GenBank/DDBJ databases">
        <authorList>
            <person name="Varghese N."/>
            <person name="Submissions S."/>
        </authorList>
    </citation>
    <scope>NUCLEOTIDE SEQUENCE [LARGE SCALE GENOMIC DNA]</scope>
    <source>
        <strain evidence="3">DSM 15103</strain>
    </source>
</reference>
<dbReference type="AlphaFoldDB" id="A0A285NND1"/>